<proteinExistence type="inferred from homology"/>
<feature type="domain" description="Threonine/serine exporter-like N-terminal" evidence="3">
    <location>
        <begin position="65"/>
        <end position="300"/>
    </location>
</feature>
<feature type="transmembrane region" description="Helical" evidence="2">
    <location>
        <begin position="366"/>
        <end position="385"/>
    </location>
</feature>
<reference evidence="4 5" key="1">
    <citation type="submission" date="2020-05" db="EMBL/GenBank/DDBJ databases">
        <title>Strain PA2F3 complete genome.</title>
        <authorList>
            <person name="Kim Y.-S."/>
            <person name="Kim S.-J."/>
            <person name="Jung H.-k."/>
            <person name="Kim S.-E."/>
            <person name="Kim K.-H."/>
        </authorList>
    </citation>
    <scope>NUCLEOTIDE SEQUENCE [LARGE SCALE GENOMIC DNA]</scope>
    <source>
        <strain evidence="4 5">PA2F3</strain>
    </source>
</reference>
<feature type="transmembrane region" description="Helical" evidence="2">
    <location>
        <begin position="243"/>
        <end position="267"/>
    </location>
</feature>
<organism evidence="4 5">
    <name type="scientific">Microbacterium hominis</name>
    <dbReference type="NCBI Taxonomy" id="162426"/>
    <lineage>
        <taxon>Bacteria</taxon>
        <taxon>Bacillati</taxon>
        <taxon>Actinomycetota</taxon>
        <taxon>Actinomycetes</taxon>
        <taxon>Micrococcales</taxon>
        <taxon>Microbacteriaceae</taxon>
        <taxon>Microbacterium</taxon>
    </lineage>
</organism>
<comment type="similarity">
    <text evidence="1">Belongs to the ThrE exporter (TC 2.A.79) family.</text>
</comment>
<feature type="transmembrane region" description="Helical" evidence="2">
    <location>
        <begin position="165"/>
        <end position="186"/>
    </location>
</feature>
<evidence type="ECO:0000313" key="4">
    <source>
        <dbReference type="EMBL" id="QKJ18073.1"/>
    </source>
</evidence>
<dbReference type="InterPro" id="IPR010619">
    <property type="entry name" value="ThrE-like_N"/>
</dbReference>
<dbReference type="InterPro" id="IPR051361">
    <property type="entry name" value="ThrE/Ser_Exporter"/>
</dbReference>
<dbReference type="RefSeq" id="WP_172988453.1">
    <property type="nucleotide sequence ID" value="NZ_CP054038.1"/>
</dbReference>
<dbReference type="GO" id="GO:0022857">
    <property type="term" value="F:transmembrane transporter activity"/>
    <property type="evidence" value="ECO:0007669"/>
    <property type="project" value="InterPro"/>
</dbReference>
<gene>
    <name evidence="4" type="ORF">HQM25_00690</name>
</gene>
<feature type="transmembrane region" description="Helical" evidence="2">
    <location>
        <begin position="6"/>
        <end position="25"/>
    </location>
</feature>
<feature type="transmembrane region" description="Helical" evidence="2">
    <location>
        <begin position="319"/>
        <end position="335"/>
    </location>
</feature>
<evidence type="ECO:0000256" key="1">
    <source>
        <dbReference type="ARBA" id="ARBA00034125"/>
    </source>
</evidence>
<evidence type="ECO:0000313" key="5">
    <source>
        <dbReference type="Proteomes" id="UP000502498"/>
    </source>
</evidence>
<dbReference type="PANTHER" id="PTHR31082:SF4">
    <property type="entry name" value="PHEROMONE-REGULATED MEMBRANE PROTEIN 10"/>
    <property type="match status" value="1"/>
</dbReference>
<feature type="transmembrane region" description="Helical" evidence="2">
    <location>
        <begin position="342"/>
        <end position="360"/>
    </location>
</feature>
<accession>A0A7D4PSH7</accession>
<dbReference type="PANTHER" id="PTHR31082">
    <property type="entry name" value="PHEROMONE-REGULATED MEMBRANE PROTEIN 10"/>
    <property type="match status" value="1"/>
</dbReference>
<name>A0A7D4PSH7_9MICO</name>
<feature type="transmembrane region" description="Helical" evidence="2">
    <location>
        <begin position="288"/>
        <end position="307"/>
    </location>
</feature>
<protein>
    <submittedName>
        <fullName evidence="4">Threonine/serine exporter family protein</fullName>
    </submittedName>
</protein>
<feature type="transmembrane region" description="Helical" evidence="2">
    <location>
        <begin position="424"/>
        <end position="448"/>
    </location>
</feature>
<evidence type="ECO:0000256" key="2">
    <source>
        <dbReference type="SAM" id="Phobius"/>
    </source>
</evidence>
<keyword evidence="2" id="KW-0472">Membrane</keyword>
<evidence type="ECO:0000259" key="3">
    <source>
        <dbReference type="Pfam" id="PF06738"/>
    </source>
</evidence>
<dbReference type="EMBL" id="CP054038">
    <property type="protein sequence ID" value="QKJ18073.1"/>
    <property type="molecule type" value="Genomic_DNA"/>
</dbReference>
<feature type="transmembrane region" description="Helical" evidence="2">
    <location>
        <begin position="217"/>
        <end position="237"/>
    </location>
</feature>
<feature type="transmembrane region" description="Helical" evidence="2">
    <location>
        <begin position="192"/>
        <end position="210"/>
    </location>
</feature>
<dbReference type="AlphaFoldDB" id="A0A7D4PSH7"/>
<keyword evidence="2" id="KW-0812">Transmembrane</keyword>
<sequence>MDTALLSMLLAAGVIAVAAIVLLVLSPRGARDVVVDAREATFTGSVPISPADQPDAQLTLAAAEAIGRAMTQAGYSVETVQNAISDIARVNGLPETEALVFPSALLVSARGQGQHQTGAVVSDDIRLLLSQIDELQRTVDAARKGVLSPRSVVEKIARIREMPPVYGPVPRVVAYGLLSGALSVLLGASWSGVLLAAGLGLVAGTTMLVAERMPRRYGALNTVALSFGVAVVVFLLLRAGLGYGILPALLAPLVLLLPGTLLTTAMLELATGNLISGAGRLAGGATRLLLLGAGIATAAVVVGIPDVDIDIEGTALGPLAPWIAVAVLGVGISVHSSAPRRALPWMLLVLYVAYAVQVLSDQLVGGVLSAFIGALVLTPVTALVARQPTGPAALVTFTAGYWLLVPGALGLIGVTSLLEQDSAAAASLLATLSTMLAIALGVLAGSAVSNRLDRPAL</sequence>
<feature type="transmembrane region" description="Helical" evidence="2">
    <location>
        <begin position="392"/>
        <end position="418"/>
    </location>
</feature>
<dbReference type="Proteomes" id="UP000502498">
    <property type="component" value="Chromosome"/>
</dbReference>
<dbReference type="Pfam" id="PF06738">
    <property type="entry name" value="ThrE"/>
    <property type="match status" value="1"/>
</dbReference>
<keyword evidence="2" id="KW-1133">Transmembrane helix</keyword>